<dbReference type="Proteomes" id="UP000014760">
    <property type="component" value="Unassembled WGS sequence"/>
</dbReference>
<dbReference type="FunFam" id="2.40.50.740:FF:000001">
    <property type="entry name" value="40S ribosomal protein S4"/>
    <property type="match status" value="1"/>
</dbReference>
<dbReference type="Gene3D" id="2.40.50.740">
    <property type="match status" value="1"/>
</dbReference>
<dbReference type="FunFam" id="2.30.30.30:FF:000005">
    <property type="entry name" value="40S ribosomal protein S4"/>
    <property type="match status" value="1"/>
</dbReference>
<evidence type="ECO:0000313" key="10">
    <source>
        <dbReference type="Proteomes" id="UP000014760"/>
    </source>
</evidence>
<sequence length="259" mass="29464">MVRGPRMHLKRLAAPKHWMLDKLGGVFAPRPSTGPHKLRECLPLVIFLRNRLKYALTYTEVMKILNQRLIKVDNKVRTDKTYPAGFMDVISIERTNENFRLIYDVKGRFAVHRITPEEAKYKLCRVRALKTGPKGVPFLTTHDARTIRYPDPLIKPNDTVQVDLATGKIKDYIKFDSGNLCMITGGRNLGRVGLITHREKHPGSFDIIHVKDTTGHIFATRMSNVFVIGKGNRAWVSLPKGKGVKLSIAEERDKRLASK</sequence>
<dbReference type="CDD" id="cd06087">
    <property type="entry name" value="KOW_RPS4"/>
    <property type="match status" value="1"/>
</dbReference>
<dbReference type="CDD" id="cd00165">
    <property type="entry name" value="S4"/>
    <property type="match status" value="1"/>
</dbReference>
<dbReference type="InterPro" id="IPR018199">
    <property type="entry name" value="Ribosomal_eS4_N_CS"/>
</dbReference>
<keyword evidence="10" id="KW-1185">Reference proteome</keyword>
<evidence type="ECO:0000313" key="9">
    <source>
        <dbReference type="EnsemblMetazoa" id="CapteP152725"/>
    </source>
</evidence>
<dbReference type="SMART" id="SM00363">
    <property type="entry name" value="S4"/>
    <property type="match status" value="1"/>
</dbReference>
<gene>
    <name evidence="8" type="ORF">CAPTEDRAFT_152725</name>
</gene>
<dbReference type="GO" id="GO:0003735">
    <property type="term" value="F:structural constituent of ribosome"/>
    <property type="evidence" value="ECO:0007669"/>
    <property type="project" value="UniProtKB-UniRule"/>
</dbReference>
<dbReference type="Gene3D" id="2.30.30.30">
    <property type="match status" value="1"/>
</dbReference>
<dbReference type="GO" id="GO:0022627">
    <property type="term" value="C:cytosolic small ribosomal subunit"/>
    <property type="evidence" value="ECO:0007669"/>
    <property type="project" value="TreeGrafter"/>
</dbReference>
<comment type="similarity">
    <text evidence="1 6">Belongs to the eukaryotic ribosomal protein eS4 family.</text>
</comment>
<dbReference type="PIRSF" id="PIRSF002116">
    <property type="entry name" value="Ribosomal_S4"/>
    <property type="match status" value="1"/>
</dbReference>
<evidence type="ECO:0000256" key="6">
    <source>
        <dbReference type="PIRNR" id="PIRNR002116"/>
    </source>
</evidence>
<keyword evidence="3 6" id="KW-0694">RNA-binding</keyword>
<dbReference type="InterPro" id="IPR041982">
    <property type="entry name" value="Ribosomal_eS4_KOW"/>
</dbReference>
<dbReference type="PROSITE" id="PS50889">
    <property type="entry name" value="S4"/>
    <property type="match status" value="1"/>
</dbReference>
<dbReference type="FunFam" id="3.10.290.10:FF:000051">
    <property type="entry name" value="40S ribosomal protein S4, X isoform"/>
    <property type="match status" value="1"/>
</dbReference>
<dbReference type="InterPro" id="IPR013843">
    <property type="entry name" value="Ribosomal_eS4_N"/>
</dbReference>
<feature type="domain" description="RNA-binding S4" evidence="7">
    <location>
        <begin position="42"/>
        <end position="106"/>
    </location>
</feature>
<dbReference type="PANTHER" id="PTHR11581:SF0">
    <property type="entry name" value="SMALL RIBOSOMAL SUBUNIT PROTEIN ES4"/>
    <property type="match status" value="1"/>
</dbReference>
<dbReference type="Gene3D" id="3.10.290.10">
    <property type="entry name" value="RNA-binding S4 domain"/>
    <property type="match status" value="1"/>
</dbReference>
<dbReference type="HAMAP" id="MF_00485">
    <property type="entry name" value="Ribosomal_eS4"/>
    <property type="match status" value="1"/>
</dbReference>
<evidence type="ECO:0000256" key="2">
    <source>
        <dbReference type="ARBA" id="ARBA00022730"/>
    </source>
</evidence>
<evidence type="ECO:0000256" key="1">
    <source>
        <dbReference type="ARBA" id="ARBA00007500"/>
    </source>
</evidence>
<dbReference type="InterPro" id="IPR002942">
    <property type="entry name" value="S4_RNA-bd"/>
</dbReference>
<dbReference type="Pfam" id="PF00467">
    <property type="entry name" value="KOW"/>
    <property type="match status" value="1"/>
</dbReference>
<dbReference type="InterPro" id="IPR005824">
    <property type="entry name" value="KOW"/>
</dbReference>
<accession>R7UYP0</accession>
<protein>
    <recommendedName>
        <fullName evidence="6">40S ribosomal protein S4</fullName>
    </recommendedName>
</protein>
<evidence type="ECO:0000256" key="4">
    <source>
        <dbReference type="ARBA" id="ARBA00022980"/>
    </source>
</evidence>
<dbReference type="InterPro" id="IPR032277">
    <property type="entry name" value="Ribosomal_eS4_C"/>
</dbReference>
<reference evidence="9" key="3">
    <citation type="submission" date="2015-06" db="UniProtKB">
        <authorList>
            <consortium name="EnsemblMetazoa"/>
        </authorList>
    </citation>
    <scope>IDENTIFICATION</scope>
</reference>
<evidence type="ECO:0000313" key="8">
    <source>
        <dbReference type="EMBL" id="ELU11454.1"/>
    </source>
</evidence>
<reference evidence="8 10" key="2">
    <citation type="journal article" date="2013" name="Nature">
        <title>Insights into bilaterian evolution from three spiralian genomes.</title>
        <authorList>
            <person name="Simakov O."/>
            <person name="Marletaz F."/>
            <person name="Cho S.J."/>
            <person name="Edsinger-Gonzales E."/>
            <person name="Havlak P."/>
            <person name="Hellsten U."/>
            <person name="Kuo D.H."/>
            <person name="Larsson T."/>
            <person name="Lv J."/>
            <person name="Arendt D."/>
            <person name="Savage R."/>
            <person name="Osoegawa K."/>
            <person name="de Jong P."/>
            <person name="Grimwood J."/>
            <person name="Chapman J.A."/>
            <person name="Shapiro H."/>
            <person name="Aerts A."/>
            <person name="Otillar R.P."/>
            <person name="Terry A.Y."/>
            <person name="Boore J.L."/>
            <person name="Grigoriev I.V."/>
            <person name="Lindberg D.R."/>
            <person name="Seaver E.C."/>
            <person name="Weisblat D.A."/>
            <person name="Putnam N.H."/>
            <person name="Rokhsar D.S."/>
        </authorList>
    </citation>
    <scope>NUCLEOTIDE SEQUENCE</scope>
    <source>
        <strain evidence="8 10">I ESC-2004</strain>
    </source>
</reference>
<organism evidence="8">
    <name type="scientific">Capitella teleta</name>
    <name type="common">Polychaete worm</name>
    <dbReference type="NCBI Taxonomy" id="283909"/>
    <lineage>
        <taxon>Eukaryota</taxon>
        <taxon>Metazoa</taxon>
        <taxon>Spiralia</taxon>
        <taxon>Lophotrochozoa</taxon>
        <taxon>Annelida</taxon>
        <taxon>Polychaeta</taxon>
        <taxon>Sedentaria</taxon>
        <taxon>Scolecida</taxon>
        <taxon>Capitellidae</taxon>
        <taxon>Capitella</taxon>
    </lineage>
</organism>
<dbReference type="InterPro" id="IPR036986">
    <property type="entry name" value="S4_RNA-bd_sf"/>
</dbReference>
<dbReference type="PANTHER" id="PTHR11581">
    <property type="entry name" value="30S/40S RIBOSOMAL PROTEIN S4"/>
    <property type="match status" value="1"/>
</dbReference>
<dbReference type="InterPro" id="IPR013845">
    <property type="entry name" value="Ribosomal_eS4_central_region"/>
</dbReference>
<dbReference type="AlphaFoldDB" id="R7UYP0"/>
<name>R7UYP0_CAPTE</name>
<dbReference type="FunCoup" id="R7UYP0">
    <property type="interactions" value="1045"/>
</dbReference>
<dbReference type="Pfam" id="PF16121">
    <property type="entry name" value="40S_S4_C"/>
    <property type="match status" value="1"/>
</dbReference>
<reference evidence="10" key="1">
    <citation type="submission" date="2012-12" db="EMBL/GenBank/DDBJ databases">
        <authorList>
            <person name="Hellsten U."/>
            <person name="Grimwood J."/>
            <person name="Chapman J.A."/>
            <person name="Shapiro H."/>
            <person name="Aerts A."/>
            <person name="Otillar R.P."/>
            <person name="Terry A.Y."/>
            <person name="Boore J.L."/>
            <person name="Simakov O."/>
            <person name="Marletaz F."/>
            <person name="Cho S.-J."/>
            <person name="Edsinger-Gonzales E."/>
            <person name="Havlak P."/>
            <person name="Kuo D.-H."/>
            <person name="Larsson T."/>
            <person name="Lv J."/>
            <person name="Arendt D."/>
            <person name="Savage R."/>
            <person name="Osoegawa K."/>
            <person name="de Jong P."/>
            <person name="Lindberg D.R."/>
            <person name="Seaver E.C."/>
            <person name="Weisblat D.A."/>
            <person name="Putnam N.H."/>
            <person name="Grigoriev I.V."/>
            <person name="Rokhsar D.S."/>
        </authorList>
    </citation>
    <scope>NUCLEOTIDE SEQUENCE</scope>
    <source>
        <strain evidence="10">I ESC-2004</strain>
    </source>
</reference>
<keyword evidence="2 6" id="KW-0699">rRNA-binding</keyword>
<dbReference type="HOGENOM" id="CLU_060400_1_0_1"/>
<dbReference type="OMA" id="GHIQLNL"/>
<keyword evidence="5 6" id="KW-0687">Ribonucleoprotein</keyword>
<dbReference type="EnsemblMetazoa" id="CapteT152725">
    <property type="protein sequence ID" value="CapteP152725"/>
    <property type="gene ID" value="CapteG152725"/>
</dbReference>
<proteinExistence type="inferred from homology"/>
<dbReference type="InterPro" id="IPR038237">
    <property type="entry name" value="Ribosomal_eS4_central_sf"/>
</dbReference>
<dbReference type="EMBL" id="AMQN01000860">
    <property type="status" value="NOT_ANNOTATED_CDS"/>
    <property type="molecule type" value="Genomic_DNA"/>
</dbReference>
<evidence type="ECO:0000259" key="7">
    <source>
        <dbReference type="SMART" id="SM00363"/>
    </source>
</evidence>
<dbReference type="STRING" id="283909.R7UYP0"/>
<dbReference type="PROSITE" id="PS00528">
    <property type="entry name" value="RIBOSOMAL_S4E"/>
    <property type="match status" value="1"/>
</dbReference>
<dbReference type="InterPro" id="IPR000876">
    <property type="entry name" value="Ribosomal_eS4"/>
</dbReference>
<evidence type="ECO:0000256" key="5">
    <source>
        <dbReference type="ARBA" id="ARBA00023274"/>
    </source>
</evidence>
<dbReference type="OrthoDB" id="1109245at2759"/>
<evidence type="ECO:0000256" key="3">
    <source>
        <dbReference type="ARBA" id="ARBA00022884"/>
    </source>
</evidence>
<dbReference type="GO" id="GO:0006412">
    <property type="term" value="P:translation"/>
    <property type="evidence" value="ECO:0007669"/>
    <property type="project" value="InterPro"/>
</dbReference>
<dbReference type="InterPro" id="IPR014722">
    <property type="entry name" value="Rib_uL2_dom2"/>
</dbReference>
<dbReference type="Pfam" id="PF00900">
    <property type="entry name" value="Ribosomal_S4e"/>
    <property type="match status" value="1"/>
</dbReference>
<keyword evidence="4 6" id="KW-0689">Ribosomal protein</keyword>
<dbReference type="EMBL" id="KB296703">
    <property type="protein sequence ID" value="ELU11454.1"/>
    <property type="molecule type" value="Genomic_DNA"/>
</dbReference>
<dbReference type="Pfam" id="PF08071">
    <property type="entry name" value="RS4NT"/>
    <property type="match status" value="1"/>
</dbReference>
<dbReference type="GO" id="GO:0019843">
    <property type="term" value="F:rRNA binding"/>
    <property type="evidence" value="ECO:0007669"/>
    <property type="project" value="UniProtKB-UniRule"/>
</dbReference>